<protein>
    <submittedName>
        <fullName evidence="2">Glycosyltransferase</fullName>
    </submittedName>
</protein>
<feature type="domain" description="Glycosyl transferase family 28 C-terminal" evidence="1">
    <location>
        <begin position="30"/>
        <end position="119"/>
    </location>
</feature>
<organism evidence="2 3">
    <name type="scientific">Thalassospira aquimaris</name>
    <dbReference type="NCBI Taxonomy" id="3037796"/>
    <lineage>
        <taxon>Bacteria</taxon>
        <taxon>Pseudomonadati</taxon>
        <taxon>Pseudomonadota</taxon>
        <taxon>Alphaproteobacteria</taxon>
        <taxon>Rhodospirillales</taxon>
        <taxon>Thalassospiraceae</taxon>
        <taxon>Thalassospira</taxon>
    </lineage>
</organism>
<accession>A0ABT6GDJ6</accession>
<dbReference type="InterPro" id="IPR050519">
    <property type="entry name" value="Glycosyltransf_28_UgtP"/>
</dbReference>
<dbReference type="Pfam" id="PF04101">
    <property type="entry name" value="Glyco_tran_28_C"/>
    <property type="match status" value="1"/>
</dbReference>
<evidence type="ECO:0000313" key="2">
    <source>
        <dbReference type="EMBL" id="MDG4720075.1"/>
    </source>
</evidence>
<dbReference type="PANTHER" id="PTHR43025">
    <property type="entry name" value="MONOGALACTOSYLDIACYLGLYCEROL SYNTHASE"/>
    <property type="match status" value="1"/>
</dbReference>
<name>A0ABT6GDJ6_9PROT</name>
<dbReference type="PANTHER" id="PTHR43025:SF3">
    <property type="entry name" value="MONOGALACTOSYLDIACYLGLYCEROL SYNTHASE 1, CHLOROPLASTIC"/>
    <property type="match status" value="1"/>
</dbReference>
<dbReference type="Proteomes" id="UP001529180">
    <property type="component" value="Unassembled WGS sequence"/>
</dbReference>
<gene>
    <name evidence="2" type="ORF">P7680_13805</name>
</gene>
<dbReference type="RefSeq" id="WP_278006880.1">
    <property type="nucleotide sequence ID" value="NZ_JARSBO010000007.1"/>
</dbReference>
<proteinExistence type="predicted"/>
<reference evidence="2 3" key="1">
    <citation type="submission" date="2023-03" db="EMBL/GenBank/DDBJ databases">
        <title>Strain FZY0004 represents a novel species in the genus Thalassospira isolated from seawater.</title>
        <authorList>
            <person name="Fu Z.-Y."/>
        </authorList>
    </citation>
    <scope>NUCLEOTIDE SEQUENCE [LARGE SCALE GENOMIC DNA]</scope>
    <source>
        <strain evidence="2 3">FZY0004</strain>
    </source>
</reference>
<evidence type="ECO:0000313" key="3">
    <source>
        <dbReference type="Proteomes" id="UP001529180"/>
    </source>
</evidence>
<dbReference type="Gene3D" id="3.40.50.2000">
    <property type="entry name" value="Glycogen Phosphorylase B"/>
    <property type="match status" value="1"/>
</dbReference>
<comment type="caution">
    <text evidence="2">The sequence shown here is derived from an EMBL/GenBank/DDBJ whole genome shotgun (WGS) entry which is preliminary data.</text>
</comment>
<sequence>MPSFQDNSAALDKQAAKQALGLDPAMPVICMLYGGQGSWRMKELVETMIAKPMQAQLLLLCGRNAALADTLRNMDIPFPHQIVGFTNEVAKYLGASDIFVGKPGPGSVSEALHFGQRMLLDRTMALPQEMPVLKWVVKHGAGSAFKSRNSFLNALAGLLDKTNRNQDPVKPRPNTASRQITSLIDGIFSSPDV</sequence>
<dbReference type="InterPro" id="IPR007235">
    <property type="entry name" value="Glyco_trans_28_C"/>
</dbReference>
<dbReference type="SUPFAM" id="SSF53756">
    <property type="entry name" value="UDP-Glycosyltransferase/glycogen phosphorylase"/>
    <property type="match status" value="1"/>
</dbReference>
<keyword evidence="3" id="KW-1185">Reference proteome</keyword>
<dbReference type="EMBL" id="JARSBO010000007">
    <property type="protein sequence ID" value="MDG4720075.1"/>
    <property type="molecule type" value="Genomic_DNA"/>
</dbReference>
<evidence type="ECO:0000259" key="1">
    <source>
        <dbReference type="Pfam" id="PF04101"/>
    </source>
</evidence>